<comment type="subcellular location">
    <subcellularLocation>
        <location evidence="1">Nucleus</location>
    </subcellularLocation>
</comment>
<feature type="compositionally biased region" description="Polar residues" evidence="6">
    <location>
        <begin position="1494"/>
        <end position="1504"/>
    </location>
</feature>
<feature type="compositionally biased region" description="Basic and acidic residues" evidence="6">
    <location>
        <begin position="1974"/>
        <end position="1987"/>
    </location>
</feature>
<feature type="region of interest" description="Disordered" evidence="6">
    <location>
        <begin position="1067"/>
        <end position="1099"/>
    </location>
</feature>
<comment type="similarity">
    <text evidence="2">Belongs to the THOC2 family.</text>
</comment>
<dbReference type="HOGENOM" id="CLU_000511_4_1_1"/>
<organism evidence="10 11">
    <name type="scientific">Moesziomyces aphidis</name>
    <name type="common">Pseudozyma aphidis</name>
    <dbReference type="NCBI Taxonomy" id="84754"/>
    <lineage>
        <taxon>Eukaryota</taxon>
        <taxon>Fungi</taxon>
        <taxon>Dikarya</taxon>
        <taxon>Basidiomycota</taxon>
        <taxon>Ustilaginomycotina</taxon>
        <taxon>Ustilaginomycetes</taxon>
        <taxon>Ustilaginales</taxon>
        <taxon>Ustilaginaceae</taxon>
        <taxon>Moesziomyces</taxon>
    </lineage>
</organism>
<feature type="domain" description="THO complex subunit 2 N-terminal" evidence="9">
    <location>
        <begin position="45"/>
        <end position="752"/>
    </location>
</feature>
<evidence type="ECO:0000313" key="10">
    <source>
        <dbReference type="EMBL" id="ETS61330.1"/>
    </source>
</evidence>
<name>W3VIJ9_MOEAP</name>
<keyword evidence="5" id="KW-0175">Coiled coil</keyword>
<feature type="compositionally biased region" description="Basic and acidic residues" evidence="6">
    <location>
        <begin position="1928"/>
        <end position="1939"/>
    </location>
</feature>
<dbReference type="GO" id="GO:0006406">
    <property type="term" value="P:mRNA export from nucleus"/>
    <property type="evidence" value="ECO:0007669"/>
    <property type="project" value="InterPro"/>
</dbReference>
<proteinExistence type="inferred from homology"/>
<keyword evidence="4" id="KW-0539">Nucleus</keyword>
<dbReference type="Pfam" id="PF11732">
    <property type="entry name" value="Thoc2"/>
    <property type="match status" value="1"/>
</dbReference>
<feature type="domain" description="THO complex subunitTHOC2 C-terminal" evidence="7">
    <location>
        <begin position="1146"/>
        <end position="1436"/>
    </location>
</feature>
<feature type="compositionally biased region" description="Basic and acidic residues" evidence="6">
    <location>
        <begin position="1591"/>
        <end position="1612"/>
    </location>
</feature>
<dbReference type="GO" id="GO:0006397">
    <property type="term" value="P:mRNA processing"/>
    <property type="evidence" value="ECO:0007669"/>
    <property type="project" value="InterPro"/>
</dbReference>
<evidence type="ECO:0000256" key="4">
    <source>
        <dbReference type="ARBA" id="ARBA00023242"/>
    </source>
</evidence>
<dbReference type="InterPro" id="IPR032302">
    <property type="entry name" value="THOC2_N"/>
</dbReference>
<feature type="compositionally biased region" description="Basic and acidic residues" evidence="6">
    <location>
        <begin position="1479"/>
        <end position="1488"/>
    </location>
</feature>
<feature type="compositionally biased region" description="Basic and acidic residues" evidence="6">
    <location>
        <begin position="1713"/>
        <end position="1801"/>
    </location>
</feature>
<feature type="domain" description="THO complex subunitTHOC2 N-terminal" evidence="8">
    <location>
        <begin position="754"/>
        <end position="829"/>
    </location>
</feature>
<evidence type="ECO:0000256" key="2">
    <source>
        <dbReference type="ARBA" id="ARBA00007857"/>
    </source>
</evidence>
<dbReference type="Proteomes" id="UP000019462">
    <property type="component" value="Unassembled WGS sequence"/>
</dbReference>
<dbReference type="EMBL" id="AWNI01000016">
    <property type="protein sequence ID" value="ETS61330.1"/>
    <property type="molecule type" value="Genomic_DNA"/>
</dbReference>
<keyword evidence="11" id="KW-1185">Reference proteome</keyword>
<dbReference type="OrthoDB" id="29024at2759"/>
<evidence type="ECO:0000256" key="6">
    <source>
        <dbReference type="SAM" id="MobiDB-lite"/>
    </source>
</evidence>
<dbReference type="InterPro" id="IPR040007">
    <property type="entry name" value="Tho2"/>
</dbReference>
<feature type="compositionally biased region" description="Basic and acidic residues" evidence="6">
    <location>
        <begin position="1694"/>
        <end position="1703"/>
    </location>
</feature>
<evidence type="ECO:0000259" key="7">
    <source>
        <dbReference type="Pfam" id="PF11262"/>
    </source>
</evidence>
<comment type="caution">
    <text evidence="10">The sequence shown here is derived from an EMBL/GenBank/DDBJ whole genome shotgun (WGS) entry which is preliminary data.</text>
</comment>
<dbReference type="InterPro" id="IPR021418">
    <property type="entry name" value="THO_THOC2_C"/>
</dbReference>
<dbReference type="Pfam" id="PF16134">
    <property type="entry name" value="THOC2_N"/>
    <property type="match status" value="1"/>
</dbReference>
<feature type="compositionally biased region" description="Low complexity" evidence="6">
    <location>
        <begin position="1856"/>
        <end position="1867"/>
    </location>
</feature>
<feature type="compositionally biased region" description="Polar residues" evidence="6">
    <location>
        <begin position="1640"/>
        <end position="1665"/>
    </location>
</feature>
<feature type="region of interest" description="Disordered" evidence="6">
    <location>
        <begin position="1454"/>
        <end position="1996"/>
    </location>
</feature>
<accession>W3VIJ9</accession>
<dbReference type="PANTHER" id="PTHR21597">
    <property type="entry name" value="THO2 PROTEIN"/>
    <property type="match status" value="1"/>
</dbReference>
<gene>
    <name evidence="10" type="ORF">PaG_04350</name>
</gene>
<reference evidence="10 11" key="1">
    <citation type="journal article" date="2014" name="Genome Announc.">
        <title>Genome sequence of the basidiomycetous fungus Pseudozyma aphidis DSM70725, an efficient producer of biosurfactant mannosylerythritol lipids.</title>
        <authorList>
            <person name="Lorenz S."/>
            <person name="Guenther M."/>
            <person name="Grumaz C."/>
            <person name="Rupp S."/>
            <person name="Zibek S."/>
            <person name="Sohn K."/>
        </authorList>
    </citation>
    <scope>NUCLEOTIDE SEQUENCE [LARGE SCALE GENOMIC DNA]</scope>
    <source>
        <strain evidence="11">ATCC 32657 / CBS 517.83 / DSM 70725 / JCM 10318 / NBRC 10182 / NRRL Y-7954 / St-0401</strain>
    </source>
</reference>
<sequence length="1996" mass="219185">MPGAASSVIPSTASQLTQPVPVTSARRIARCSLGMPPYPFSSLNPRSQQALHDALERSNADHDDLSLSSLLLALLRQHCLSSHTPDNAAYQLLAQLHQHATSTESQSIVSDCLLDAIWSFDLELESRNDLAASESAAAQPPSLALHPHHPLPLALARQTLAALVADLLSAAVLAEDHVSERLEHSLLALVGLIPNEVYFNKRSIQLRTARLFKQQKFNLLREENQGYTALITEIVTNLGPPTIAVRHNLDPATQAQPQGSIFAPDSASVIEQESPALRNRRAARVMNNIQALIGYFDLDANRVLDLILDLFATEIIRHYPFFLALLSHSPWANADANPASASSANASATNLFADVNLDLSLDSGDRICAQLLGFKFAHYAHPDTKDATPDELYLLAALLIKIGIVRLVDLYPHLSPSQDGMRSLQTKHRQALAAKASTARANALSMAAPLTDDADPSSKFKDGTKAKDEAPAKDPPNQVVGLVRAMLSLGDLRHALFLLTRYPWLCSAFNEVADPFIRLLNVIVQPAYDEISFSRMNPPCAQPSILSPRPRWDPKSQAATRPAVKSLVLTRKVPEPAPSLSCQHVFFYPHWTDSLPVCRSLDDVLRILVPLLKVLGASLSRDAALFQKVCRLTKVGYRLATTAAAAATSNAQDPYDDFDEPQEDSQSQSWFDLLRFHLLPALSLSPSNSGLVDEVWMLVRIMPYDKRFSLYGQWKYDLYQLPELRAAQAATEKEAKGILKRISKDNIKQSGRNLAKASHSNPTIFFTVALNQIQAYDNLIQPLVESAKYLSQFEYDIFAFNLVDALSNPEKERTKQDGTNISLWLKSLAAFCGTLYRRYAMMDCTPVLQYLVNQLKANNSKDLVIMSELITKMSGIEPLANLADAQIAALTGGRHLHMEAMMAANALTGSKERLAFRRSGQRLLHALVESKLSVPLLILVAQQRQACIHLVPESEAHLKYLGNLYDSCQEVLLQYVEFLFNHLDTAEYASLVPSLQHLCVRFGIEPAIAFYIARPKLVHSMKQTEAADAAERLRAELTASRAKTKAAEDDKAPAQADAAYVLEETAEAADKANAADQDGDVDMEEAAAPSPTKDAAGDKTEVDAVNKELPDSKLPSPAPIEPWHRGLIDAIHAAKDMLPESALPGLGVHFYVTFWQLSLADISVPIERYQQEVKRLNAVIRETAAEDQRKRLQDNVGQLNAEMKDQMKSHEVTRKRLQAEKNHWFVDAADRGAIVAQLIQYCLFPRALLSPTDAIFAGKFVRTVHNLGTRNFSSLTAYDKIFVDHVAAIIFSSTENEARNYSRFLYTVLADLSPWHRQADIYAKEAIGQKLPGFQMRWQDRHGGEEIPKADLLTWDQFRLIFCKWQDCLQRAFKTCLSSKEYMRTRNSIIVMTRISPFYPLIDSHGTEISAIVESLAANEQRGDLKILAQGLLATLKARAKSWLPLHQARKVANPPAPAAATETADDSKAAPTSASAKVDGDERKQQDKAAPTSAGNDAKSSVRAQRDPAPPASTNINGRSSDRASEKTPAPSAAGSRLTAPPTAPGGRGNTATKVPPSANLPSRPGGAPQKAAALESKDRRGGAASSQADGRRGEDRGNARQEDASRRGGGERTQGTVPAGPRNDASRDNGLPSRPSREPNSADSRSRGGASNSDRATTAQASRDTADAKGGVDAMNPPTGPASTTSAQAVRNRAERDRNERSSSASLPAPNKDKDTRDRNDRQGDRDKTRNAERDRERERERERERDRDRRDRDRSARDRDREREKDRERERELALRDRERARDRDRGGNARDRDDRKRSGGRSGQPSRNATPVRDLPDGGGGRESGSTTPLGPRRDREREQAQRPRDRDRESAAATPTSARSTPGVGAPEEISIRGGAKRNLVDRLGGASPRGASPAARAGKPDAADPASGWDTPNDASGWDTDEPAKRIKIDRNQKYAPAGPPSAPAAESQRNDRRPQSSNSNRNSFGGGRDRRDGGRDQRRDRSARRAGNE</sequence>
<feature type="coiled-coil region" evidence="5">
    <location>
        <begin position="1166"/>
        <end position="1220"/>
    </location>
</feature>
<dbReference type="GO" id="GO:0000445">
    <property type="term" value="C:THO complex part of transcription export complex"/>
    <property type="evidence" value="ECO:0007669"/>
    <property type="project" value="TreeGrafter"/>
</dbReference>
<evidence type="ECO:0000259" key="9">
    <source>
        <dbReference type="Pfam" id="PF16134"/>
    </source>
</evidence>
<evidence type="ECO:0000256" key="5">
    <source>
        <dbReference type="SAM" id="Coils"/>
    </source>
</evidence>
<dbReference type="PANTHER" id="PTHR21597:SF0">
    <property type="entry name" value="THO COMPLEX SUBUNIT 2"/>
    <property type="match status" value="1"/>
</dbReference>
<evidence type="ECO:0000313" key="11">
    <source>
        <dbReference type="Proteomes" id="UP000019462"/>
    </source>
</evidence>
<feature type="compositionally biased region" description="Low complexity" evidence="6">
    <location>
        <begin position="1890"/>
        <end position="1903"/>
    </location>
</feature>
<dbReference type="Pfam" id="PF11262">
    <property type="entry name" value="Tho2"/>
    <property type="match status" value="1"/>
</dbReference>
<protein>
    <recommendedName>
        <fullName evidence="3">THO complex subunit 2</fullName>
    </recommendedName>
</protein>
<evidence type="ECO:0000256" key="3">
    <source>
        <dbReference type="ARBA" id="ARBA00019596"/>
    </source>
</evidence>
<evidence type="ECO:0000256" key="1">
    <source>
        <dbReference type="ARBA" id="ARBA00004123"/>
    </source>
</evidence>
<dbReference type="InterPro" id="IPR021726">
    <property type="entry name" value="THO_THOC2_N"/>
</dbReference>
<evidence type="ECO:0000259" key="8">
    <source>
        <dbReference type="Pfam" id="PF11732"/>
    </source>
</evidence>
<feature type="region of interest" description="Disordered" evidence="6">
    <location>
        <begin position="449"/>
        <end position="475"/>
    </location>
</feature>
<dbReference type="GO" id="GO:0003729">
    <property type="term" value="F:mRNA binding"/>
    <property type="evidence" value="ECO:0007669"/>
    <property type="project" value="TreeGrafter"/>
</dbReference>
<feature type="compositionally biased region" description="Basic and acidic residues" evidence="6">
    <location>
        <begin position="456"/>
        <end position="472"/>
    </location>
</feature>
<feature type="compositionally biased region" description="Basic and acidic residues" evidence="6">
    <location>
        <begin position="1836"/>
        <end position="1855"/>
    </location>
</feature>